<gene>
    <name evidence="3" type="ORF">BLA24064_03478</name>
    <name evidence="2" type="ORF">F7R21_06300</name>
</gene>
<name>A0A6H9TIP9_9BURK</name>
<proteinExistence type="predicted"/>
<dbReference type="Proteomes" id="UP000494222">
    <property type="component" value="Unassembled WGS sequence"/>
</dbReference>
<dbReference type="EMBL" id="VZOJ01000010">
    <property type="protein sequence ID" value="KAB0643624.1"/>
    <property type="molecule type" value="Genomic_DNA"/>
</dbReference>
<feature type="region of interest" description="Disordered" evidence="1">
    <location>
        <begin position="1"/>
        <end position="64"/>
    </location>
</feature>
<dbReference type="RefSeq" id="WP_151063458.1">
    <property type="nucleotide sequence ID" value="NZ_CABVPL010000024.1"/>
</dbReference>
<dbReference type="GeneID" id="99790754"/>
<feature type="compositionally biased region" description="Basic and acidic residues" evidence="1">
    <location>
        <begin position="34"/>
        <end position="59"/>
    </location>
</feature>
<evidence type="ECO:0000313" key="3">
    <source>
        <dbReference type="EMBL" id="VWB74148.1"/>
    </source>
</evidence>
<accession>A0A6H9TIP9</accession>
<dbReference type="AlphaFoldDB" id="A0A6H9TIP9"/>
<evidence type="ECO:0000313" key="2">
    <source>
        <dbReference type="EMBL" id="KAB0643624.1"/>
    </source>
</evidence>
<dbReference type="EMBL" id="CABVPL010000024">
    <property type="protein sequence ID" value="VWB74148.1"/>
    <property type="molecule type" value="Genomic_DNA"/>
</dbReference>
<evidence type="ECO:0000313" key="4">
    <source>
        <dbReference type="Proteomes" id="UP000430232"/>
    </source>
</evidence>
<dbReference type="Proteomes" id="UP000430232">
    <property type="component" value="Unassembled WGS sequence"/>
</dbReference>
<organism evidence="2 4">
    <name type="scientific">Burkholderia latens</name>
    <dbReference type="NCBI Taxonomy" id="488446"/>
    <lineage>
        <taxon>Bacteria</taxon>
        <taxon>Pseudomonadati</taxon>
        <taxon>Pseudomonadota</taxon>
        <taxon>Betaproteobacteria</taxon>
        <taxon>Burkholderiales</taxon>
        <taxon>Burkholderiaceae</taxon>
        <taxon>Burkholderia</taxon>
        <taxon>Burkholderia cepacia complex</taxon>
    </lineage>
</organism>
<reference evidence="2 4" key="1">
    <citation type="submission" date="2019-09" db="EMBL/GenBank/DDBJ databases">
        <title>Draft genome sequences of 48 bacterial type strains from the CCUG.</title>
        <authorList>
            <person name="Tunovic T."/>
            <person name="Pineiro-Iglesias B."/>
            <person name="Unosson C."/>
            <person name="Inganas E."/>
            <person name="Ohlen M."/>
            <person name="Cardew S."/>
            <person name="Jensie-Markopoulos S."/>
            <person name="Salva-Serra F."/>
            <person name="Jaen-Luchoro D."/>
            <person name="Karlsson R."/>
            <person name="Svensson-Stadler L."/>
            <person name="Chun J."/>
            <person name="Moore E."/>
        </authorList>
    </citation>
    <scope>NUCLEOTIDE SEQUENCE [LARGE SCALE GENOMIC DNA]</scope>
    <source>
        <strain evidence="2 4">CCUG 54555</strain>
    </source>
</reference>
<evidence type="ECO:0000313" key="5">
    <source>
        <dbReference type="Proteomes" id="UP000494222"/>
    </source>
</evidence>
<sequence>MADMRPSSAARNAFEMNIHDDATHRRRCTTGSNRRNERWSGLKRPEKGARIAMRPADRRRPPHKAHALMHTHVASKELDGSAYTA</sequence>
<protein>
    <submittedName>
        <fullName evidence="2">Uncharacterized protein</fullName>
    </submittedName>
</protein>
<keyword evidence="4" id="KW-1185">Reference proteome</keyword>
<reference evidence="3 5" key="2">
    <citation type="submission" date="2019-09" db="EMBL/GenBank/DDBJ databases">
        <authorList>
            <person name="Depoorter E."/>
        </authorList>
    </citation>
    <scope>NUCLEOTIDE SEQUENCE [LARGE SCALE GENOMIC DNA]</scope>
    <source>
        <strain evidence="3">LMG 24064</strain>
    </source>
</reference>
<evidence type="ECO:0000256" key="1">
    <source>
        <dbReference type="SAM" id="MobiDB-lite"/>
    </source>
</evidence>